<keyword evidence="6" id="KW-0436">Ligase</keyword>
<evidence type="ECO:0000259" key="14">
    <source>
        <dbReference type="PROSITE" id="PS50968"/>
    </source>
</evidence>
<dbReference type="PROSITE" id="PS50968">
    <property type="entry name" value="BIOTINYL_LIPOYL"/>
    <property type="match status" value="1"/>
</dbReference>
<dbReference type="SUPFAM" id="SSF51246">
    <property type="entry name" value="Rudiment single hybrid motif"/>
    <property type="match status" value="1"/>
</dbReference>
<evidence type="ECO:0000256" key="13">
    <source>
        <dbReference type="PROSITE-ProRule" id="PRU00409"/>
    </source>
</evidence>
<dbReference type="Pfam" id="PF21139">
    <property type="entry name" value="BT_MCC_alpha"/>
    <property type="match status" value="1"/>
</dbReference>
<evidence type="ECO:0000259" key="16">
    <source>
        <dbReference type="PROSITE" id="PS50979"/>
    </source>
</evidence>
<dbReference type="PROSITE" id="PS00188">
    <property type="entry name" value="BIOTIN"/>
    <property type="match status" value="1"/>
</dbReference>
<dbReference type="InterPro" id="IPR016185">
    <property type="entry name" value="PreATP-grasp_dom_sf"/>
</dbReference>
<dbReference type="SUPFAM" id="SSF52440">
    <property type="entry name" value="PreATP-grasp domain"/>
    <property type="match status" value="1"/>
</dbReference>
<dbReference type="GO" id="GO:0046872">
    <property type="term" value="F:metal ion binding"/>
    <property type="evidence" value="ECO:0007669"/>
    <property type="project" value="InterPro"/>
</dbReference>
<dbReference type="FunFam" id="3.40.50.20:FF:000010">
    <property type="entry name" value="Propionyl-CoA carboxylase subunit alpha"/>
    <property type="match status" value="1"/>
</dbReference>
<evidence type="ECO:0000313" key="18">
    <source>
        <dbReference type="Proteomes" id="UP000218896"/>
    </source>
</evidence>
<dbReference type="FunFam" id="2.40.50.100:FF:000003">
    <property type="entry name" value="Acetyl-CoA carboxylase biotin carboxyl carrier protein"/>
    <property type="match status" value="1"/>
</dbReference>
<evidence type="ECO:0000256" key="12">
    <source>
        <dbReference type="ARBA" id="ARBA00048600"/>
    </source>
</evidence>
<evidence type="ECO:0000256" key="4">
    <source>
        <dbReference type="ARBA" id="ARBA00011750"/>
    </source>
</evidence>
<evidence type="ECO:0000256" key="9">
    <source>
        <dbReference type="ARBA" id="ARBA00022946"/>
    </source>
</evidence>
<dbReference type="InterPro" id="IPR005479">
    <property type="entry name" value="CPAse_ATP-bd"/>
</dbReference>
<dbReference type="PANTHER" id="PTHR18866:SF33">
    <property type="entry name" value="METHYLCROTONOYL-COA CARBOXYLASE SUBUNIT ALPHA, MITOCHONDRIAL-RELATED"/>
    <property type="match status" value="1"/>
</dbReference>
<comment type="subunit">
    <text evidence="4">Acetyl-CoA carboxylase is a heterohexamer of biotin carboxyl carrier protein, biotin carboxylase and the two subunits of carboxyl transferase in a 2:2 complex.</text>
</comment>
<comment type="catalytic activity">
    <reaction evidence="12">
        <text>N(6)-biotinyl-L-lysyl-[protein] + hydrogencarbonate + ATP = N(6)-carboxybiotinyl-L-lysyl-[protein] + ADP + phosphate + H(+)</text>
        <dbReference type="Rhea" id="RHEA:13501"/>
        <dbReference type="Rhea" id="RHEA-COMP:10505"/>
        <dbReference type="Rhea" id="RHEA-COMP:10506"/>
        <dbReference type="ChEBI" id="CHEBI:15378"/>
        <dbReference type="ChEBI" id="CHEBI:17544"/>
        <dbReference type="ChEBI" id="CHEBI:30616"/>
        <dbReference type="ChEBI" id="CHEBI:43474"/>
        <dbReference type="ChEBI" id="CHEBI:83144"/>
        <dbReference type="ChEBI" id="CHEBI:83145"/>
        <dbReference type="ChEBI" id="CHEBI:456216"/>
        <dbReference type="EC" id="6.3.4.14"/>
    </reaction>
</comment>
<evidence type="ECO:0000313" key="17">
    <source>
        <dbReference type="EMBL" id="PAU81167.1"/>
    </source>
</evidence>
<dbReference type="InterPro" id="IPR000089">
    <property type="entry name" value="Biotin_lipoyl"/>
</dbReference>
<evidence type="ECO:0000256" key="7">
    <source>
        <dbReference type="ARBA" id="ARBA00022741"/>
    </source>
</evidence>
<dbReference type="SMART" id="SM00878">
    <property type="entry name" value="Biotin_carb_C"/>
    <property type="match status" value="1"/>
</dbReference>
<organism evidence="17 18">
    <name type="scientific">Halovibrio salipaludis</name>
    <dbReference type="NCBI Taxonomy" id="2032626"/>
    <lineage>
        <taxon>Bacteria</taxon>
        <taxon>Pseudomonadati</taxon>
        <taxon>Pseudomonadota</taxon>
        <taxon>Gammaproteobacteria</taxon>
        <taxon>Oceanospirillales</taxon>
        <taxon>Halomonadaceae</taxon>
        <taxon>Halovibrio</taxon>
    </lineage>
</organism>
<keyword evidence="7 13" id="KW-0547">Nucleotide-binding</keyword>
<dbReference type="PANTHER" id="PTHR18866">
    <property type="entry name" value="CARBOXYLASE:PYRUVATE/ACETYL-COA/PROPIONYL-COA CARBOXYLASE"/>
    <property type="match status" value="1"/>
</dbReference>
<dbReference type="InterPro" id="IPR011761">
    <property type="entry name" value="ATP-grasp"/>
</dbReference>
<dbReference type="SUPFAM" id="SSF56059">
    <property type="entry name" value="Glutathione synthetase ATP-binding domain-like"/>
    <property type="match status" value="1"/>
</dbReference>
<feature type="domain" description="ATP-grasp" evidence="15">
    <location>
        <begin position="121"/>
        <end position="318"/>
    </location>
</feature>
<comment type="pathway">
    <text evidence="3">Lipid metabolism; malonyl-CoA biosynthesis; malonyl-CoA from acetyl-CoA: step 1/1.</text>
</comment>
<evidence type="ECO:0000256" key="6">
    <source>
        <dbReference type="ARBA" id="ARBA00022598"/>
    </source>
</evidence>
<dbReference type="InterPro" id="IPR048429">
    <property type="entry name" value="MCC_alpha_BT"/>
</dbReference>
<keyword evidence="18" id="KW-1185">Reference proteome</keyword>
<dbReference type="CDD" id="cd06850">
    <property type="entry name" value="biotinyl_domain"/>
    <property type="match status" value="1"/>
</dbReference>
<dbReference type="EMBL" id="NSKD01000002">
    <property type="protein sequence ID" value="PAU81167.1"/>
    <property type="molecule type" value="Genomic_DNA"/>
</dbReference>
<evidence type="ECO:0000256" key="5">
    <source>
        <dbReference type="ARBA" id="ARBA00017242"/>
    </source>
</evidence>
<dbReference type="Pfam" id="PF02785">
    <property type="entry name" value="Biotin_carb_C"/>
    <property type="match status" value="1"/>
</dbReference>
<feature type="domain" description="Biotin carboxylation" evidence="16">
    <location>
        <begin position="2"/>
        <end position="448"/>
    </location>
</feature>
<evidence type="ECO:0000256" key="8">
    <source>
        <dbReference type="ARBA" id="ARBA00022840"/>
    </source>
</evidence>
<dbReference type="RefSeq" id="WP_095616894.1">
    <property type="nucleotide sequence ID" value="NZ_NSKD01000002.1"/>
</dbReference>
<proteinExistence type="predicted"/>
<evidence type="ECO:0000256" key="11">
    <source>
        <dbReference type="ARBA" id="ARBA00033786"/>
    </source>
</evidence>
<dbReference type="FunFam" id="3.30.470.20:FF:000028">
    <property type="entry name" value="Methylcrotonoyl-CoA carboxylase subunit alpha, mitochondrial"/>
    <property type="match status" value="1"/>
</dbReference>
<dbReference type="Proteomes" id="UP000218896">
    <property type="component" value="Unassembled WGS sequence"/>
</dbReference>
<dbReference type="InterPro" id="IPR011053">
    <property type="entry name" value="Single_hybrid_motif"/>
</dbReference>
<evidence type="ECO:0000256" key="1">
    <source>
        <dbReference type="ARBA" id="ARBA00001953"/>
    </source>
</evidence>
<dbReference type="InterPro" id="IPR011764">
    <property type="entry name" value="Biotin_carboxylation_dom"/>
</dbReference>
<gene>
    <name evidence="17" type="ORF">CK501_06295</name>
</gene>
<dbReference type="GO" id="GO:0004075">
    <property type="term" value="F:biotin carboxylase activity"/>
    <property type="evidence" value="ECO:0007669"/>
    <property type="project" value="UniProtKB-EC"/>
</dbReference>
<keyword evidence="8 13" id="KW-0067">ATP-binding</keyword>
<dbReference type="Pfam" id="PF00364">
    <property type="entry name" value="Biotin_lipoyl"/>
    <property type="match status" value="1"/>
</dbReference>
<evidence type="ECO:0000256" key="3">
    <source>
        <dbReference type="ARBA" id="ARBA00004956"/>
    </source>
</evidence>
<dbReference type="PROSITE" id="PS50975">
    <property type="entry name" value="ATP_GRASP"/>
    <property type="match status" value="1"/>
</dbReference>
<dbReference type="InterPro" id="IPR001882">
    <property type="entry name" value="Biotin_BS"/>
</dbReference>
<sequence>MNDLTLLIANRGEIAARIIRTARRMGLRTVAVYSQADRDAPFVAAADQAVAIGPAPARESYLDPERILRAARETGADLIHPGYGFLSESTELVRRCEDAGIRFVGPGTDAIAAMGDKTAAKRLMEEAGVPLVPGYHGDDQSLDHLESEARRIGLPVLIKASAGGGGKGMRVVRELSELRNALDGVKREASAAFGNDQVLLERFVDQPRHVEVQVLFDHHGNGRHLFDRDCSIQRRHQKILEEAPAPGLTQATRDAMADAALRCAHAIGYRNAGTVEFLLGPDGHFYFMEMNTRLQVEHPVTEAITGLDLVEWQIRIALGDPLPWPQEALAINGHAMEARVYAEDPDQGFLPTSGRIQYLDEPENMAGIRIDSGIDQGLTVSNHYDPMLAKVITHGTDRQDAITRLRGTLMRYHLGGFPTNIGYLCRILGHDAFINSELQTHFVEQHEVDLVTPAITGDTALALGLLGWLWLQQPETASAEPWDALTGWRLVGEPWQRAEVHHGERHTLEYALQPRTGDWHQVRVRGLSDQPLTLRWHRRGHQGTVLMESPGQRRRELSLTAISRPPAGVTLFAEGEAWTVRVNHPEMDLAEADTGNLTAPMHGRVVALHCAAGERANKGQPLVVMEAMKMEHTITAPANGTVTELYCSEGDSLSSGQTLLAFEPDGDTP</sequence>
<dbReference type="Pfam" id="PF02786">
    <property type="entry name" value="CPSase_L_D2"/>
    <property type="match status" value="1"/>
</dbReference>
<dbReference type="InterPro" id="IPR050856">
    <property type="entry name" value="Biotin_carboxylase_complex"/>
</dbReference>
<keyword evidence="10" id="KW-0092">Biotin</keyword>
<evidence type="ECO:0000256" key="10">
    <source>
        <dbReference type="ARBA" id="ARBA00023267"/>
    </source>
</evidence>
<comment type="caution">
    <text evidence="17">The sequence shown here is derived from an EMBL/GenBank/DDBJ whole genome shotgun (WGS) entry which is preliminary data.</text>
</comment>
<accession>A0A2A2F920</accession>
<dbReference type="Gene3D" id="2.40.50.100">
    <property type="match status" value="1"/>
</dbReference>
<dbReference type="InterPro" id="IPR011054">
    <property type="entry name" value="Rudment_hybrid_motif"/>
</dbReference>
<dbReference type="OrthoDB" id="9763189at2"/>
<evidence type="ECO:0000259" key="15">
    <source>
        <dbReference type="PROSITE" id="PS50975"/>
    </source>
</evidence>
<dbReference type="AlphaFoldDB" id="A0A2A2F920"/>
<dbReference type="Pfam" id="PF00289">
    <property type="entry name" value="Biotin_carb_N"/>
    <property type="match status" value="1"/>
</dbReference>
<comment type="function">
    <text evidence="2">This protein is a component of the acetyl coenzyme A carboxylase complex; first, biotin carboxylase catalyzes the carboxylation of the carrier protein and then the transcarboxylase transfers the carboxyl group to form malonyl-CoA.</text>
</comment>
<dbReference type="PROSITE" id="PS50979">
    <property type="entry name" value="BC"/>
    <property type="match status" value="1"/>
</dbReference>
<evidence type="ECO:0000256" key="2">
    <source>
        <dbReference type="ARBA" id="ARBA00003761"/>
    </source>
</evidence>
<keyword evidence="9" id="KW-0809">Transit peptide</keyword>
<dbReference type="InterPro" id="IPR005482">
    <property type="entry name" value="Biotin_COase_C"/>
</dbReference>
<dbReference type="GO" id="GO:0005524">
    <property type="term" value="F:ATP binding"/>
    <property type="evidence" value="ECO:0007669"/>
    <property type="project" value="UniProtKB-UniRule"/>
</dbReference>
<dbReference type="Gene3D" id="3.30.470.20">
    <property type="entry name" value="ATP-grasp fold, B domain"/>
    <property type="match status" value="1"/>
</dbReference>
<protein>
    <recommendedName>
        <fullName evidence="5">Biotin carboxylase</fullName>
    </recommendedName>
    <alternativeName>
        <fullName evidence="11">Acetyl-coenzyme A carboxylase biotin carboxylase subunit A</fullName>
    </alternativeName>
</protein>
<dbReference type="InterPro" id="IPR005481">
    <property type="entry name" value="BC-like_N"/>
</dbReference>
<dbReference type="PROSITE" id="PS00867">
    <property type="entry name" value="CPSASE_2"/>
    <property type="match status" value="1"/>
</dbReference>
<comment type="cofactor">
    <cofactor evidence="1">
        <name>biotin</name>
        <dbReference type="ChEBI" id="CHEBI:57586"/>
    </cofactor>
</comment>
<dbReference type="SUPFAM" id="SSF51230">
    <property type="entry name" value="Single hybrid motif"/>
    <property type="match status" value="1"/>
</dbReference>
<name>A0A2A2F920_9GAMM</name>
<feature type="domain" description="Lipoyl-binding" evidence="14">
    <location>
        <begin position="579"/>
        <end position="663"/>
    </location>
</feature>
<dbReference type="FunFam" id="3.30.1490.20:FF:000003">
    <property type="entry name" value="acetyl-CoA carboxylase isoform X1"/>
    <property type="match status" value="1"/>
</dbReference>
<reference evidence="17 18" key="1">
    <citation type="submission" date="2017-08" db="EMBL/GenBank/DDBJ databases">
        <title>Halovibrio sewagensis sp. nov., isolated from wastewater of high salinity.</title>
        <authorList>
            <person name="Dong X."/>
            <person name="Zhang G."/>
        </authorList>
    </citation>
    <scope>NUCLEOTIDE SEQUENCE [LARGE SCALE GENOMIC DNA]</scope>
    <source>
        <strain evidence="17 18">YL5-2</strain>
    </source>
</reference>